<keyword evidence="2" id="KW-1133">Transmembrane helix</keyword>
<reference evidence="4 5" key="1">
    <citation type="journal article" date="2016" name="Int. J. Syst. Evol. Microbiol.">
        <title>Arsenicitalea aurantiaca gen. nov., sp. nov., a new member of the family Hyphomicrobiaceae, isolated from high-arsenic sediment.</title>
        <authorList>
            <person name="Mu Y."/>
            <person name="Zhou L."/>
            <person name="Zeng X.C."/>
            <person name="Liu L."/>
            <person name="Pan Y."/>
            <person name="Chen X."/>
            <person name="Wang J."/>
            <person name="Li S."/>
            <person name="Li W.J."/>
            <person name="Wang Y."/>
        </authorList>
    </citation>
    <scope>NUCLEOTIDE SEQUENCE [LARGE SCALE GENOMIC DNA]</scope>
    <source>
        <strain evidence="4 5">42-50</strain>
    </source>
</reference>
<keyword evidence="5" id="KW-1185">Reference proteome</keyword>
<evidence type="ECO:0000313" key="5">
    <source>
        <dbReference type="Proteomes" id="UP000281547"/>
    </source>
</evidence>
<feature type="transmembrane region" description="Helical" evidence="2">
    <location>
        <begin position="150"/>
        <end position="168"/>
    </location>
</feature>
<feature type="transmembrane region" description="Helical" evidence="2">
    <location>
        <begin position="60"/>
        <end position="80"/>
    </location>
</feature>
<accession>A0A433XBB4</accession>
<name>A0A433XBB4_9HYPH</name>
<sequence length="367" mass="38998">MTRGGAERGGHRGGAGVAMRLGSGSRFPPARTMMTQTATAPRPDLAPTPRVGLIDALRGAAITGMIVYHLAWDLSYFWFIAVDVSTDPGWVAFARLLVGIFLFLVGASLVLAHGRGIRWRAFFKRFAMLVGAALLISIATFVIFPQSFVFFGILHAIALLSLLALPFLRAHPGIVLGLAVASIALPFLFRDAAFDTKWLAWIGLWEEVPVTNDLVPVFPWFGVVLLGVLATRAALATGFAERLARVRPSGPAFKGLVLLGRWSLVIYLIHQPILLGILYPAAQVLAPAAGRQEAEFLTSCEASCAATRGDAVACAAYCGCSLQTVIEDDLWAAIAIDNPGDEQTAALGRITGQCAPLLEGVLAPAAP</sequence>
<feature type="transmembrane region" description="Helical" evidence="2">
    <location>
        <begin position="175"/>
        <end position="194"/>
    </location>
</feature>
<dbReference type="EMBL" id="RZNJ01000003">
    <property type="protein sequence ID" value="RUT31365.1"/>
    <property type="molecule type" value="Genomic_DNA"/>
</dbReference>
<evidence type="ECO:0000259" key="3">
    <source>
        <dbReference type="Pfam" id="PF07786"/>
    </source>
</evidence>
<evidence type="ECO:0000256" key="1">
    <source>
        <dbReference type="SAM" id="MobiDB-lite"/>
    </source>
</evidence>
<keyword evidence="2" id="KW-0812">Transmembrane</keyword>
<proteinExistence type="predicted"/>
<feature type="domain" description="Heparan-alpha-glucosaminide N-acetyltransferase catalytic" evidence="3">
    <location>
        <begin position="50"/>
        <end position="272"/>
    </location>
</feature>
<organism evidence="4 5">
    <name type="scientific">Arsenicitalea aurantiaca</name>
    <dbReference type="NCBI Taxonomy" id="1783274"/>
    <lineage>
        <taxon>Bacteria</taxon>
        <taxon>Pseudomonadati</taxon>
        <taxon>Pseudomonadota</taxon>
        <taxon>Alphaproteobacteria</taxon>
        <taxon>Hyphomicrobiales</taxon>
        <taxon>Devosiaceae</taxon>
        <taxon>Arsenicitalea</taxon>
    </lineage>
</organism>
<dbReference type="InterPro" id="IPR012429">
    <property type="entry name" value="HGSNAT_cat"/>
</dbReference>
<evidence type="ECO:0000256" key="2">
    <source>
        <dbReference type="SAM" id="Phobius"/>
    </source>
</evidence>
<feature type="transmembrane region" description="Helical" evidence="2">
    <location>
        <begin position="92"/>
        <end position="114"/>
    </location>
</feature>
<feature type="compositionally biased region" description="Basic and acidic residues" evidence="1">
    <location>
        <begin position="1"/>
        <end position="10"/>
    </location>
</feature>
<evidence type="ECO:0000313" key="4">
    <source>
        <dbReference type="EMBL" id="RUT31365.1"/>
    </source>
</evidence>
<feature type="region of interest" description="Disordered" evidence="1">
    <location>
        <begin position="1"/>
        <end position="29"/>
    </location>
</feature>
<comment type="caution">
    <text evidence="4">The sequence shown here is derived from an EMBL/GenBank/DDBJ whole genome shotgun (WGS) entry which is preliminary data.</text>
</comment>
<feature type="transmembrane region" description="Helical" evidence="2">
    <location>
        <begin position="126"/>
        <end position="144"/>
    </location>
</feature>
<dbReference type="Pfam" id="PF07786">
    <property type="entry name" value="HGSNAT_cat"/>
    <property type="match status" value="1"/>
</dbReference>
<keyword evidence="2" id="KW-0472">Membrane</keyword>
<feature type="transmembrane region" description="Helical" evidence="2">
    <location>
        <begin position="256"/>
        <end position="279"/>
    </location>
</feature>
<dbReference type="AlphaFoldDB" id="A0A433XBB4"/>
<feature type="transmembrane region" description="Helical" evidence="2">
    <location>
        <begin position="214"/>
        <end position="235"/>
    </location>
</feature>
<protein>
    <submittedName>
        <fullName evidence="4">DUF1624 domain-containing protein</fullName>
    </submittedName>
</protein>
<dbReference type="Proteomes" id="UP000281547">
    <property type="component" value="Unassembled WGS sequence"/>
</dbReference>
<gene>
    <name evidence="4" type="ORF">EMQ25_10975</name>
</gene>